<proteinExistence type="predicted"/>
<evidence type="ECO:0000313" key="3">
    <source>
        <dbReference type="Proteomes" id="UP000799777"/>
    </source>
</evidence>
<sequence>MFTYLAAYKVLICLEHQHAVYSLDEHLKRHYSLPVARRRELLAVYAGLSINATKQVSLPAPNSAPIAELGPAQGAFLCCQEEAAEAAEVQQRRSCSYVTTNRKEMRKHTNQQQNKEQQQQQQSGKQLQSKQQQSDKQQESEQQSNYEQRLAYLSSSLEALKSEDSEAIDRIAEETSAKDHWKLLAYAIRSPRDDEPELQQVEAVIEQLVEQAVQGLSTLAIDTLRWLRSAKATKTDVQLLGRMQNKESQQRAARLWARLLCYCIRLAAAEEQQQEEEQQQQEEEQQQQERGLQSIACLFP</sequence>
<gene>
    <name evidence="2" type="ORF">EK21DRAFT_119243</name>
</gene>
<dbReference type="OrthoDB" id="3796472at2759"/>
<dbReference type="Pfam" id="PF12013">
    <property type="entry name" value="OrsD"/>
    <property type="match status" value="1"/>
</dbReference>
<evidence type="ECO:0000313" key="2">
    <source>
        <dbReference type="EMBL" id="KAF2022929.1"/>
    </source>
</evidence>
<dbReference type="EMBL" id="ML978405">
    <property type="protein sequence ID" value="KAF2022929.1"/>
    <property type="molecule type" value="Genomic_DNA"/>
</dbReference>
<dbReference type="AlphaFoldDB" id="A0A9P4GWD2"/>
<feature type="compositionally biased region" description="Low complexity" evidence="1">
    <location>
        <begin position="111"/>
        <end position="144"/>
    </location>
</feature>
<dbReference type="InterPro" id="IPR022698">
    <property type="entry name" value="OrsD"/>
</dbReference>
<name>A0A9P4GWD2_9PLEO</name>
<feature type="region of interest" description="Disordered" evidence="1">
    <location>
        <begin position="102"/>
        <end position="146"/>
    </location>
</feature>
<feature type="region of interest" description="Disordered" evidence="1">
    <location>
        <begin position="273"/>
        <end position="300"/>
    </location>
</feature>
<keyword evidence="3" id="KW-1185">Reference proteome</keyword>
<protein>
    <submittedName>
        <fullName evidence="2">Uncharacterized protein</fullName>
    </submittedName>
</protein>
<dbReference type="Proteomes" id="UP000799777">
    <property type="component" value="Unassembled WGS sequence"/>
</dbReference>
<feature type="compositionally biased region" description="Acidic residues" evidence="1">
    <location>
        <begin position="273"/>
        <end position="286"/>
    </location>
</feature>
<accession>A0A9P4GWD2</accession>
<reference evidence="2" key="1">
    <citation type="journal article" date="2020" name="Stud. Mycol.">
        <title>101 Dothideomycetes genomes: a test case for predicting lifestyles and emergence of pathogens.</title>
        <authorList>
            <person name="Haridas S."/>
            <person name="Albert R."/>
            <person name="Binder M."/>
            <person name="Bloem J."/>
            <person name="Labutti K."/>
            <person name="Salamov A."/>
            <person name="Andreopoulos B."/>
            <person name="Baker S."/>
            <person name="Barry K."/>
            <person name="Bills G."/>
            <person name="Bluhm B."/>
            <person name="Cannon C."/>
            <person name="Castanera R."/>
            <person name="Culley D."/>
            <person name="Daum C."/>
            <person name="Ezra D."/>
            <person name="Gonzalez J."/>
            <person name="Henrissat B."/>
            <person name="Kuo A."/>
            <person name="Liang C."/>
            <person name="Lipzen A."/>
            <person name="Lutzoni F."/>
            <person name="Magnuson J."/>
            <person name="Mondo S."/>
            <person name="Nolan M."/>
            <person name="Ohm R."/>
            <person name="Pangilinan J."/>
            <person name="Park H.-J."/>
            <person name="Ramirez L."/>
            <person name="Alfaro M."/>
            <person name="Sun H."/>
            <person name="Tritt A."/>
            <person name="Yoshinaga Y."/>
            <person name="Zwiers L.-H."/>
            <person name="Turgeon B."/>
            <person name="Goodwin S."/>
            <person name="Spatafora J."/>
            <person name="Crous P."/>
            <person name="Grigoriev I."/>
        </authorList>
    </citation>
    <scope>NUCLEOTIDE SEQUENCE</scope>
    <source>
        <strain evidence="2">CBS 110217</strain>
    </source>
</reference>
<organism evidence="2 3">
    <name type="scientific">Setomelanomma holmii</name>
    <dbReference type="NCBI Taxonomy" id="210430"/>
    <lineage>
        <taxon>Eukaryota</taxon>
        <taxon>Fungi</taxon>
        <taxon>Dikarya</taxon>
        <taxon>Ascomycota</taxon>
        <taxon>Pezizomycotina</taxon>
        <taxon>Dothideomycetes</taxon>
        <taxon>Pleosporomycetidae</taxon>
        <taxon>Pleosporales</taxon>
        <taxon>Pleosporineae</taxon>
        <taxon>Phaeosphaeriaceae</taxon>
        <taxon>Setomelanomma</taxon>
    </lineage>
</organism>
<comment type="caution">
    <text evidence="2">The sequence shown here is derived from an EMBL/GenBank/DDBJ whole genome shotgun (WGS) entry which is preliminary data.</text>
</comment>
<evidence type="ECO:0000256" key="1">
    <source>
        <dbReference type="SAM" id="MobiDB-lite"/>
    </source>
</evidence>